<dbReference type="InterPro" id="IPR019475">
    <property type="entry name" value="DNA_primase_DnaB-bd"/>
</dbReference>
<evidence type="ECO:0000256" key="5">
    <source>
        <dbReference type="ARBA" id="ARBA00022705"/>
    </source>
</evidence>
<evidence type="ECO:0000256" key="11">
    <source>
        <dbReference type="ARBA" id="ARBA00023163"/>
    </source>
</evidence>
<dbReference type="FunFam" id="3.90.580.10:FF:000001">
    <property type="entry name" value="DNA primase"/>
    <property type="match status" value="1"/>
</dbReference>
<evidence type="ECO:0000256" key="14">
    <source>
        <dbReference type="PIRSR" id="PIRSR002811-1"/>
    </source>
</evidence>
<comment type="catalytic activity">
    <reaction evidence="12">
        <text>ssDNA + n NTP = ssDNA/pppN(pN)n-1 hybrid + (n-1) diphosphate.</text>
        <dbReference type="EC" id="2.7.7.101"/>
    </reaction>
</comment>
<dbReference type="Gene3D" id="3.40.1360.10">
    <property type="match status" value="1"/>
</dbReference>
<dbReference type="EC" id="2.7.7.101" evidence="12"/>
<evidence type="ECO:0000256" key="6">
    <source>
        <dbReference type="ARBA" id="ARBA00022723"/>
    </source>
</evidence>
<dbReference type="AlphaFoldDB" id="A0A1T4X114"/>
<dbReference type="EMBL" id="FUYF01000005">
    <property type="protein sequence ID" value="SKA83280.1"/>
    <property type="molecule type" value="Genomic_DNA"/>
</dbReference>
<feature type="zinc finger region" description="CHC2-type" evidence="12 14">
    <location>
        <begin position="37"/>
        <end position="61"/>
    </location>
</feature>
<comment type="cofactor">
    <cofactor evidence="12 13 14">
        <name>Zn(2+)</name>
        <dbReference type="ChEBI" id="CHEBI:29105"/>
    </cofactor>
    <text evidence="12 13 14">Binds 1 zinc ion per monomer.</text>
</comment>
<dbReference type="OrthoDB" id="9803773at2"/>
<keyword evidence="5 12" id="KW-0235">DNA replication</keyword>
<dbReference type="RefSeq" id="WP_078784261.1">
    <property type="nucleotide sequence ID" value="NZ_CBCTSN010000003.1"/>
</dbReference>
<keyword evidence="4 12" id="KW-0548">Nucleotidyltransferase</keyword>
<comment type="subunit">
    <text evidence="12">Monomer. Interacts with DnaB.</text>
</comment>
<evidence type="ECO:0000256" key="9">
    <source>
        <dbReference type="ARBA" id="ARBA00022842"/>
    </source>
</evidence>
<dbReference type="HAMAP" id="MF_00974">
    <property type="entry name" value="DNA_primase_DnaG"/>
    <property type="match status" value="1"/>
</dbReference>
<comment type="function">
    <text evidence="12 13">RNA polymerase that catalyzes the synthesis of short RNA molecules used as primers for DNA polymerase during DNA replication.</text>
</comment>
<dbReference type="PANTHER" id="PTHR30313">
    <property type="entry name" value="DNA PRIMASE"/>
    <property type="match status" value="1"/>
</dbReference>
<sequence length="594" mass="66931">MIPQEYIQEVVRRNDIEEVIGQYVQLRRRGRTATGLCPFHNEKTPSFVVYPDTQSFYCFGCGAAGDVINFVRKYNNLGYVEAVKQLAGRAGMPLPEEDDRESRARQRLLEINRCAARYFYENLNAKTPEAAMARRYWKEKRGLSDAAIRRFGLGYAPEDFGGLLHYLKRRGFSEEELETSGLVKRSAKGNLYDIFRHRVMVPIIDVRGAIIAFGGRVLDDSKPKYINSPETMVYHKSRTLFALNIAKKSKNRRYILCEGYMDVISMHEAGFDTAVCACGTALTPEQAKLLSEYADEVVLSYDSDEAGQKATERSLGILGSTTLKVSVLSYQGAKDPDEFIKKYGRERFEMLLNGTANPTEFQLKKSKAKYDLRSDDGRLSYIREAIEILTERGVSPTARDVYAGRLADETGVSKQAILSQLNGALQAAARRSYRKEQRDLSKEGIASDIRVPYTSSGESALGAANAARQLAVAMLQDPEQVPYVRARLDMSTVLVPEMQRALEAIFRCVDEHLPLNQTSLQQMLDEAAFRQLAHGQAYNHDIRLQRQDIDMYLDRLQTAKPISEQVKDMSDGQLESYFANLGKKKGARPAETDE</sequence>
<comment type="domain">
    <text evidence="12">Contains an N-terminal zinc-binding domain, a central core domain that contains the primase activity, and a C-terminal DnaB-binding domain.</text>
</comment>
<evidence type="ECO:0000256" key="4">
    <source>
        <dbReference type="ARBA" id="ARBA00022695"/>
    </source>
</evidence>
<accession>A0A1T4X114</accession>
<organism evidence="16 17">
    <name type="scientific">Gemmiger formicilis</name>
    <dbReference type="NCBI Taxonomy" id="745368"/>
    <lineage>
        <taxon>Bacteria</taxon>
        <taxon>Bacillati</taxon>
        <taxon>Bacillota</taxon>
        <taxon>Clostridia</taxon>
        <taxon>Eubacteriales</taxon>
        <taxon>Gemmiger</taxon>
    </lineage>
</organism>
<dbReference type="InterPro" id="IPR006171">
    <property type="entry name" value="TOPRIM_dom"/>
</dbReference>
<keyword evidence="2 12" id="KW-0639">Primosome</keyword>
<dbReference type="Pfam" id="PF13155">
    <property type="entry name" value="Toprim_2"/>
    <property type="match status" value="1"/>
</dbReference>
<gene>
    <name evidence="12" type="primary">dnaG</name>
    <name evidence="16" type="ORF">SAMN02745178_01300</name>
</gene>
<dbReference type="InterPro" id="IPR013264">
    <property type="entry name" value="DNAG_N"/>
</dbReference>
<dbReference type="STRING" id="745368.SAMN02745178_01300"/>
<dbReference type="InterPro" id="IPR006295">
    <property type="entry name" value="DNA_primase_DnaG"/>
</dbReference>
<dbReference type="Pfam" id="PF10410">
    <property type="entry name" value="DnaB_bind"/>
    <property type="match status" value="1"/>
</dbReference>
<dbReference type="GO" id="GO:0003899">
    <property type="term" value="F:DNA-directed RNA polymerase activity"/>
    <property type="evidence" value="ECO:0007669"/>
    <property type="project" value="UniProtKB-UniRule"/>
</dbReference>
<dbReference type="Pfam" id="PF08275">
    <property type="entry name" value="DNAG_N"/>
    <property type="match status" value="1"/>
</dbReference>
<dbReference type="GO" id="GO:0000428">
    <property type="term" value="C:DNA-directed RNA polymerase complex"/>
    <property type="evidence" value="ECO:0007669"/>
    <property type="project" value="UniProtKB-KW"/>
</dbReference>
<dbReference type="InterPro" id="IPR036977">
    <property type="entry name" value="DNA_primase_Znf_CHC2"/>
</dbReference>
<dbReference type="PANTHER" id="PTHR30313:SF2">
    <property type="entry name" value="DNA PRIMASE"/>
    <property type="match status" value="1"/>
</dbReference>
<dbReference type="Gene3D" id="3.90.580.10">
    <property type="entry name" value="Zinc finger, CHC2-type domain"/>
    <property type="match status" value="1"/>
</dbReference>
<keyword evidence="9" id="KW-0460">Magnesium</keyword>
<evidence type="ECO:0000259" key="15">
    <source>
        <dbReference type="PROSITE" id="PS50880"/>
    </source>
</evidence>
<evidence type="ECO:0000256" key="2">
    <source>
        <dbReference type="ARBA" id="ARBA00022515"/>
    </source>
</evidence>
<keyword evidence="8 12" id="KW-0862">Zinc</keyword>
<dbReference type="GO" id="GO:0006269">
    <property type="term" value="P:DNA replication, synthesis of primer"/>
    <property type="evidence" value="ECO:0007669"/>
    <property type="project" value="UniProtKB-UniRule"/>
</dbReference>
<dbReference type="SMART" id="SM00493">
    <property type="entry name" value="TOPRIM"/>
    <property type="match status" value="1"/>
</dbReference>
<evidence type="ECO:0000256" key="10">
    <source>
        <dbReference type="ARBA" id="ARBA00023125"/>
    </source>
</evidence>
<keyword evidence="10 12" id="KW-0238">DNA-binding</keyword>
<keyword evidence="7 12" id="KW-0863">Zinc-finger</keyword>
<dbReference type="PIRSF" id="PIRSF002811">
    <property type="entry name" value="DnaG"/>
    <property type="match status" value="1"/>
</dbReference>
<evidence type="ECO:0000256" key="13">
    <source>
        <dbReference type="PIRNR" id="PIRNR002811"/>
    </source>
</evidence>
<comment type="similarity">
    <text evidence="12 13">Belongs to the DnaG primase family.</text>
</comment>
<dbReference type="SUPFAM" id="SSF56731">
    <property type="entry name" value="DNA primase core"/>
    <property type="match status" value="1"/>
</dbReference>
<keyword evidence="1 12" id="KW-0240">DNA-directed RNA polymerase</keyword>
<dbReference type="Gene3D" id="3.90.980.10">
    <property type="entry name" value="DNA primase, catalytic core, N-terminal domain"/>
    <property type="match status" value="1"/>
</dbReference>
<dbReference type="FunFam" id="3.90.980.10:FF:000001">
    <property type="entry name" value="DNA primase"/>
    <property type="match status" value="1"/>
</dbReference>
<dbReference type="InterPro" id="IPR030846">
    <property type="entry name" value="DnaG_bac"/>
</dbReference>
<dbReference type="CDD" id="cd03364">
    <property type="entry name" value="TOPRIM_DnaG_primases"/>
    <property type="match status" value="1"/>
</dbReference>
<evidence type="ECO:0000313" key="16">
    <source>
        <dbReference type="EMBL" id="SKA83280.1"/>
    </source>
</evidence>
<dbReference type="InterPro" id="IPR037068">
    <property type="entry name" value="DNA_primase_core_N_sf"/>
</dbReference>
<evidence type="ECO:0000256" key="7">
    <source>
        <dbReference type="ARBA" id="ARBA00022771"/>
    </source>
</evidence>
<keyword evidence="17" id="KW-1185">Reference proteome</keyword>
<dbReference type="GO" id="GO:0008270">
    <property type="term" value="F:zinc ion binding"/>
    <property type="evidence" value="ECO:0007669"/>
    <property type="project" value="UniProtKB-UniRule"/>
</dbReference>
<dbReference type="SMART" id="SM00400">
    <property type="entry name" value="ZnF_CHCC"/>
    <property type="match status" value="1"/>
</dbReference>
<evidence type="ECO:0000313" key="17">
    <source>
        <dbReference type="Proteomes" id="UP000190286"/>
    </source>
</evidence>
<protein>
    <recommendedName>
        <fullName evidence="12 13">DNA primase</fullName>
        <ecNumber evidence="12">2.7.7.101</ecNumber>
    </recommendedName>
</protein>
<dbReference type="Proteomes" id="UP000190286">
    <property type="component" value="Unassembled WGS sequence"/>
</dbReference>
<keyword evidence="11 12" id="KW-0804">Transcription</keyword>
<dbReference type="GO" id="GO:0003677">
    <property type="term" value="F:DNA binding"/>
    <property type="evidence" value="ECO:0007669"/>
    <property type="project" value="UniProtKB-KW"/>
</dbReference>
<dbReference type="GO" id="GO:0005737">
    <property type="term" value="C:cytoplasm"/>
    <property type="evidence" value="ECO:0007669"/>
    <property type="project" value="TreeGrafter"/>
</dbReference>
<proteinExistence type="inferred from homology"/>
<keyword evidence="3 12" id="KW-0808">Transferase</keyword>
<keyword evidence="6 12" id="KW-0479">Metal-binding</keyword>
<dbReference type="GeneID" id="93337775"/>
<dbReference type="Pfam" id="PF01807">
    <property type="entry name" value="Zn_ribbon_DnaG"/>
    <property type="match status" value="1"/>
</dbReference>
<dbReference type="InterPro" id="IPR034151">
    <property type="entry name" value="TOPRIM_DnaG_bac"/>
</dbReference>
<dbReference type="PROSITE" id="PS50880">
    <property type="entry name" value="TOPRIM"/>
    <property type="match status" value="1"/>
</dbReference>
<dbReference type="NCBIfam" id="TIGR01391">
    <property type="entry name" value="dnaG"/>
    <property type="match status" value="1"/>
</dbReference>
<evidence type="ECO:0000256" key="8">
    <source>
        <dbReference type="ARBA" id="ARBA00022833"/>
    </source>
</evidence>
<feature type="domain" description="Toprim" evidence="15">
    <location>
        <begin position="252"/>
        <end position="333"/>
    </location>
</feature>
<dbReference type="GO" id="GO:1990077">
    <property type="term" value="C:primosome complex"/>
    <property type="evidence" value="ECO:0007669"/>
    <property type="project" value="UniProtKB-KW"/>
</dbReference>
<evidence type="ECO:0000256" key="3">
    <source>
        <dbReference type="ARBA" id="ARBA00022679"/>
    </source>
</evidence>
<name>A0A1T4X114_9FIRM</name>
<dbReference type="SUPFAM" id="SSF57783">
    <property type="entry name" value="Zinc beta-ribbon"/>
    <property type="match status" value="1"/>
</dbReference>
<dbReference type="InterPro" id="IPR050219">
    <property type="entry name" value="DnaG_primase"/>
</dbReference>
<dbReference type="InterPro" id="IPR002694">
    <property type="entry name" value="Znf_CHC2"/>
</dbReference>
<evidence type="ECO:0000256" key="12">
    <source>
        <dbReference type="HAMAP-Rule" id="MF_00974"/>
    </source>
</evidence>
<reference evidence="16 17" key="1">
    <citation type="submission" date="2017-02" db="EMBL/GenBank/DDBJ databases">
        <authorList>
            <person name="Peterson S.W."/>
        </authorList>
    </citation>
    <scope>NUCLEOTIDE SEQUENCE [LARGE SCALE GENOMIC DNA]</scope>
    <source>
        <strain evidence="16 17">ATCC 27749</strain>
    </source>
</reference>
<evidence type="ECO:0000256" key="1">
    <source>
        <dbReference type="ARBA" id="ARBA00022478"/>
    </source>
</evidence>